<dbReference type="AlphaFoldDB" id="A0A6C0KD89"/>
<evidence type="ECO:0000256" key="1">
    <source>
        <dbReference type="SAM" id="Phobius"/>
    </source>
</evidence>
<feature type="transmembrane region" description="Helical" evidence="1">
    <location>
        <begin position="6"/>
        <end position="22"/>
    </location>
</feature>
<keyword evidence="1" id="KW-1133">Transmembrane helix</keyword>
<protein>
    <submittedName>
        <fullName evidence="2">Uncharacterized protein</fullName>
    </submittedName>
</protein>
<keyword evidence="1" id="KW-0812">Transmembrane</keyword>
<evidence type="ECO:0000313" key="2">
    <source>
        <dbReference type="EMBL" id="QHU14700.1"/>
    </source>
</evidence>
<accession>A0A6C0KD89</accession>
<organism evidence="2">
    <name type="scientific">viral metagenome</name>
    <dbReference type="NCBI Taxonomy" id="1070528"/>
    <lineage>
        <taxon>unclassified sequences</taxon>
        <taxon>metagenomes</taxon>
        <taxon>organismal metagenomes</taxon>
    </lineage>
</organism>
<proteinExistence type="predicted"/>
<dbReference type="EMBL" id="MN740845">
    <property type="protein sequence ID" value="QHU14700.1"/>
    <property type="molecule type" value="Genomic_DNA"/>
</dbReference>
<sequence length="237" mass="25855">MVTSGEKAIIVAAIIFVLYFYYTTQTKRFLSQAAGTIGKSVKKAAKTAEMVMPTRAPFSQSLNTLPAIPTTHQTGPPDFLVAGANAAMEHFAQEDNEACKQNPSLCQKFTQEGDMMTTVPPVSSSCPTFSDQIKAARFRPQLTGDNEAMTILGDENPYHEAVSQDKSYEWETNFQNDVQSAQLITSIENDPTRKFVSTPPQATQNSSIRADEKIAYDPAAACILSSSLTRLQSNQGL</sequence>
<reference evidence="2" key="1">
    <citation type="journal article" date="2020" name="Nature">
        <title>Giant virus diversity and host interactions through global metagenomics.</title>
        <authorList>
            <person name="Schulz F."/>
            <person name="Roux S."/>
            <person name="Paez-Espino D."/>
            <person name="Jungbluth S."/>
            <person name="Walsh D.A."/>
            <person name="Denef V.J."/>
            <person name="McMahon K.D."/>
            <person name="Konstantinidis K.T."/>
            <person name="Eloe-Fadrosh E.A."/>
            <person name="Kyrpides N.C."/>
            <person name="Woyke T."/>
        </authorList>
    </citation>
    <scope>NUCLEOTIDE SEQUENCE</scope>
    <source>
        <strain evidence="2">GVMAG-S-1102113-126</strain>
    </source>
</reference>
<name>A0A6C0KD89_9ZZZZ</name>
<keyword evidence="1" id="KW-0472">Membrane</keyword>